<keyword evidence="4 6" id="KW-0493">Microtubule</keyword>
<keyword evidence="5 6" id="KW-0206">Cytoskeleton</keyword>
<dbReference type="Gene3D" id="1.20.120.1900">
    <property type="entry name" value="Gamma-tubulin complex, C-terminal domain"/>
    <property type="match status" value="1"/>
</dbReference>
<dbReference type="RefSeq" id="XP_016945410.3">
    <property type="nucleotide sequence ID" value="XM_017089921.4"/>
</dbReference>
<evidence type="ECO:0000259" key="8">
    <source>
        <dbReference type="Pfam" id="PF17681"/>
    </source>
</evidence>
<evidence type="ECO:0000313" key="9">
    <source>
        <dbReference type="Proteomes" id="UP001652628"/>
    </source>
</evidence>
<dbReference type="Pfam" id="PF04130">
    <property type="entry name" value="GCP_C_terminal"/>
    <property type="match status" value="1"/>
</dbReference>
<comment type="similarity">
    <text evidence="2 6">Belongs to the TUBGCP family.</text>
</comment>
<dbReference type="GO" id="GO:0051225">
    <property type="term" value="P:spindle assembly"/>
    <property type="evidence" value="ECO:0007669"/>
    <property type="project" value="TreeGrafter"/>
</dbReference>
<evidence type="ECO:0000256" key="2">
    <source>
        <dbReference type="ARBA" id="ARBA00010337"/>
    </source>
</evidence>
<dbReference type="AlphaFoldDB" id="A0AB39ZY01"/>
<dbReference type="GO" id="GO:0031122">
    <property type="term" value="P:cytoplasmic microtubule organization"/>
    <property type="evidence" value="ECO:0007669"/>
    <property type="project" value="TreeGrafter"/>
</dbReference>
<dbReference type="GO" id="GO:0051011">
    <property type="term" value="F:microtubule minus-end binding"/>
    <property type="evidence" value="ECO:0007669"/>
    <property type="project" value="TreeGrafter"/>
</dbReference>
<evidence type="ECO:0000256" key="1">
    <source>
        <dbReference type="ARBA" id="ARBA00004267"/>
    </source>
</evidence>
<dbReference type="PANTHER" id="PTHR19302">
    <property type="entry name" value="GAMMA TUBULIN COMPLEX PROTEIN"/>
    <property type="match status" value="1"/>
</dbReference>
<name>A0AB39ZY01_DROSZ</name>
<reference evidence="10" key="1">
    <citation type="submission" date="2025-08" db="UniProtKB">
        <authorList>
            <consortium name="RefSeq"/>
        </authorList>
    </citation>
    <scope>IDENTIFICATION</scope>
</reference>
<dbReference type="GO" id="GO:0051321">
    <property type="term" value="P:meiotic cell cycle"/>
    <property type="evidence" value="ECO:0007669"/>
    <property type="project" value="TreeGrafter"/>
</dbReference>
<accession>A0AB39ZY01</accession>
<evidence type="ECO:0000259" key="7">
    <source>
        <dbReference type="Pfam" id="PF04130"/>
    </source>
</evidence>
<evidence type="ECO:0000256" key="5">
    <source>
        <dbReference type="ARBA" id="ARBA00023212"/>
    </source>
</evidence>
<dbReference type="InterPro" id="IPR041470">
    <property type="entry name" value="GCP_N"/>
</dbReference>
<evidence type="ECO:0000313" key="10">
    <source>
        <dbReference type="RefSeq" id="XP_016945410.3"/>
    </source>
</evidence>
<dbReference type="PANTHER" id="PTHR19302:SF27">
    <property type="entry name" value="GAMMA-TUBULIN COMPLEX COMPONENT 4"/>
    <property type="match status" value="1"/>
</dbReference>
<dbReference type="InterPro" id="IPR007259">
    <property type="entry name" value="GCP"/>
</dbReference>
<dbReference type="Pfam" id="PF17681">
    <property type="entry name" value="GCP_N_terminal"/>
    <property type="match status" value="1"/>
</dbReference>
<evidence type="ECO:0000256" key="3">
    <source>
        <dbReference type="ARBA" id="ARBA00022490"/>
    </source>
</evidence>
<dbReference type="InterPro" id="IPR042241">
    <property type="entry name" value="GCP_C_sf"/>
</dbReference>
<dbReference type="InterPro" id="IPR040457">
    <property type="entry name" value="GCP_C"/>
</dbReference>
<dbReference type="Proteomes" id="UP001652628">
    <property type="component" value="Chromosome 2L"/>
</dbReference>
<sequence>MIHDLVMACLSHSSKGLGIKAFTDTTVIEQFIHPCERQIFLDILKIIKVYHEVAQFTQSLGPQKNTLGELPDLSHGYYLINLAKGIEIALEEYYAEINSLEQYCSENERTSLSYVYNALQLKLPVLVFLRNLIMEIQVRKLQGCAMLHNLHQQSEHGDLQLERVIRKIMKPVKYAFFSSLAHWLLFGVIDDVHSEFFIKFTPNDSADSTSCSKSASSSVMSADKTPEDYIWQYEINMDQLPGFLSIIVAEKVLFVGQTVLVFKMRRNGTAKSKTDQLAVKLAELSRDDIYELWNGRESEFFKMVLDLSNDETINVFRIENVINDIKKYVSMRLSEIAVNEVDLESQMGLIKDFYLLGRGEFYLEFCCQMIGTMETYREERFKNITRSFELAATVMGISDDLDLFSLSCQRSTGEPDESSDFHILQGLSLKYTYEWPLNLLFSPKAIERYNKIFRFLLIIRTFQYEIQRVWAKQTWKAKSLPAPLDNKIINLRNHLMFFLNNMQYYIQVDVLESQFSVFMNVIKSKADFEEIQRAHTIFLANVLSQCFLLSDSKEGQANITGCQTQNPIYGTLLKLFSICDKFAHITQTKDPPDDFMGEIDSLNERFGVQIASLIQLLVDVKSASCLGPLSQLLLRLDFNHWFSGKQNVSASSK</sequence>
<dbReference type="GO" id="GO:0043015">
    <property type="term" value="F:gamma-tubulin binding"/>
    <property type="evidence" value="ECO:0007669"/>
    <property type="project" value="InterPro"/>
</dbReference>
<evidence type="ECO:0000256" key="6">
    <source>
        <dbReference type="RuleBase" id="RU363050"/>
    </source>
</evidence>
<dbReference type="GO" id="GO:0007020">
    <property type="term" value="P:microtubule nucleation"/>
    <property type="evidence" value="ECO:0007669"/>
    <property type="project" value="InterPro"/>
</dbReference>
<gene>
    <name evidence="10" type="primary">Grip75</name>
</gene>
<dbReference type="GO" id="GO:0000922">
    <property type="term" value="C:spindle pole"/>
    <property type="evidence" value="ECO:0007669"/>
    <property type="project" value="InterPro"/>
</dbReference>
<dbReference type="GO" id="GO:0000930">
    <property type="term" value="C:gamma-tubulin complex"/>
    <property type="evidence" value="ECO:0007669"/>
    <property type="project" value="TreeGrafter"/>
</dbReference>
<evidence type="ECO:0000256" key="4">
    <source>
        <dbReference type="ARBA" id="ARBA00022701"/>
    </source>
</evidence>
<protein>
    <recommendedName>
        <fullName evidence="6">Gamma-tubulin complex component</fullName>
    </recommendedName>
</protein>
<organism evidence="9 10">
    <name type="scientific">Drosophila suzukii</name>
    <name type="common">Spotted-wing drosophila fruit fly</name>
    <dbReference type="NCBI Taxonomy" id="28584"/>
    <lineage>
        <taxon>Eukaryota</taxon>
        <taxon>Metazoa</taxon>
        <taxon>Ecdysozoa</taxon>
        <taxon>Arthropoda</taxon>
        <taxon>Hexapoda</taxon>
        <taxon>Insecta</taxon>
        <taxon>Pterygota</taxon>
        <taxon>Neoptera</taxon>
        <taxon>Endopterygota</taxon>
        <taxon>Diptera</taxon>
        <taxon>Brachycera</taxon>
        <taxon>Muscomorpha</taxon>
        <taxon>Ephydroidea</taxon>
        <taxon>Drosophilidae</taxon>
        <taxon>Drosophila</taxon>
        <taxon>Sophophora</taxon>
    </lineage>
</organism>
<dbReference type="GeneID" id="108021282"/>
<dbReference type="GO" id="GO:0005874">
    <property type="term" value="C:microtubule"/>
    <property type="evidence" value="ECO:0007669"/>
    <property type="project" value="UniProtKB-KW"/>
</dbReference>
<feature type="domain" description="Gamma tubulin complex component C-terminal" evidence="7">
    <location>
        <begin position="344"/>
        <end position="642"/>
    </location>
</feature>
<proteinExistence type="inferred from homology"/>
<dbReference type="GO" id="GO:0000278">
    <property type="term" value="P:mitotic cell cycle"/>
    <property type="evidence" value="ECO:0007669"/>
    <property type="project" value="TreeGrafter"/>
</dbReference>
<keyword evidence="3 6" id="KW-0963">Cytoplasm</keyword>
<keyword evidence="9" id="KW-1185">Reference proteome</keyword>
<comment type="subcellular location">
    <subcellularLocation>
        <location evidence="1 6">Cytoplasm</location>
        <location evidence="1 6">Cytoskeleton</location>
        <location evidence="1 6">Microtubule organizing center</location>
    </subcellularLocation>
</comment>
<feature type="domain" description="Gamma tubulin complex component protein N-terminal" evidence="8">
    <location>
        <begin position="2"/>
        <end position="340"/>
    </location>
</feature>